<name>A0A3A9K8H3_9BACI</name>
<feature type="transmembrane region" description="Helical" evidence="1">
    <location>
        <begin position="391"/>
        <end position="409"/>
    </location>
</feature>
<feature type="transmembrane region" description="Helical" evidence="1">
    <location>
        <begin position="86"/>
        <end position="106"/>
    </location>
</feature>
<protein>
    <recommendedName>
        <fullName evidence="4">C4-dicarboxylate ABC transporter</fullName>
    </recommendedName>
</protein>
<feature type="transmembrane region" description="Helical" evidence="1">
    <location>
        <begin position="57"/>
        <end position="80"/>
    </location>
</feature>
<accession>A0A3A9K8H3</accession>
<feature type="transmembrane region" description="Helical" evidence="1">
    <location>
        <begin position="5"/>
        <end position="25"/>
    </location>
</feature>
<keyword evidence="3" id="KW-1185">Reference proteome</keyword>
<feature type="transmembrane region" description="Helical" evidence="1">
    <location>
        <begin position="127"/>
        <end position="147"/>
    </location>
</feature>
<evidence type="ECO:0008006" key="4">
    <source>
        <dbReference type="Google" id="ProtNLM"/>
    </source>
</evidence>
<evidence type="ECO:0000256" key="1">
    <source>
        <dbReference type="SAM" id="Phobius"/>
    </source>
</evidence>
<feature type="transmembrane region" description="Helical" evidence="1">
    <location>
        <begin position="243"/>
        <end position="261"/>
    </location>
</feature>
<dbReference type="EMBL" id="PDOE01000001">
    <property type="protein sequence ID" value="RKL69294.1"/>
    <property type="molecule type" value="Genomic_DNA"/>
</dbReference>
<evidence type="ECO:0000313" key="2">
    <source>
        <dbReference type="EMBL" id="RKL69294.1"/>
    </source>
</evidence>
<reference evidence="2 3" key="1">
    <citation type="submission" date="2017-10" db="EMBL/GenBank/DDBJ databases">
        <title>Bacillus sp. nov., a halophilic bacterium isolated from a Keqin Lake.</title>
        <authorList>
            <person name="Wang H."/>
        </authorList>
    </citation>
    <scope>NUCLEOTIDE SEQUENCE [LARGE SCALE GENOMIC DNA]</scope>
    <source>
        <strain evidence="2 3">KCTC 13187</strain>
    </source>
</reference>
<gene>
    <name evidence="2" type="ORF">CR203_04505</name>
</gene>
<keyword evidence="1" id="KW-0472">Membrane</keyword>
<feature type="transmembrane region" description="Helical" evidence="1">
    <location>
        <begin position="31"/>
        <end position="50"/>
    </location>
</feature>
<keyword evidence="1" id="KW-0812">Transmembrane</keyword>
<evidence type="ECO:0000313" key="3">
    <source>
        <dbReference type="Proteomes" id="UP000281498"/>
    </source>
</evidence>
<feature type="transmembrane region" description="Helical" evidence="1">
    <location>
        <begin position="203"/>
        <end position="223"/>
    </location>
</feature>
<proteinExistence type="predicted"/>
<feature type="transmembrane region" description="Helical" evidence="1">
    <location>
        <begin position="430"/>
        <end position="449"/>
    </location>
</feature>
<feature type="transmembrane region" description="Helical" evidence="1">
    <location>
        <begin position="314"/>
        <end position="332"/>
    </location>
</feature>
<organism evidence="2 3">
    <name type="scientific">Salipaludibacillus neizhouensis</name>
    <dbReference type="NCBI Taxonomy" id="885475"/>
    <lineage>
        <taxon>Bacteria</taxon>
        <taxon>Bacillati</taxon>
        <taxon>Bacillota</taxon>
        <taxon>Bacilli</taxon>
        <taxon>Bacillales</taxon>
        <taxon>Bacillaceae</taxon>
    </lineage>
</organism>
<dbReference type="Proteomes" id="UP000281498">
    <property type="component" value="Unassembled WGS sequence"/>
</dbReference>
<dbReference type="RefSeq" id="WP_110936066.1">
    <property type="nucleotide sequence ID" value="NZ_KZ614146.1"/>
</dbReference>
<sequence>MNIRILGVICYVTAILYLTNHFFHALWIENLFSLLGAVLLANAIFLISPINRFVVSILIIVGSIIFYLENVHFITVLHGFGENINLLSLFILIPLIGTFMSTVGYLSALKEKVQLKEKQGGKHPYRLSYLLVTSTGTLLNFGAMAIVKKIADESFSSFQEKKLTLHIMRGFAFCMLWSPYFVNVGLVLVLFDVSWFSIGGYGFVLAIVYTVISIIMLPAIKFADDPILVEDENKRSPDSDNNPSLLPVLSFSGVLLALLFLLEYFVEINMLTVVSILALILPVIWAIGSKVLRTYLNDVSVQVQASFFKLKNEIAIFISAGYFGVAVSYTNMGEIISTFLLNISFGFVYLFTIFIIMIAVLLAQIGIHPIIIVIGIGGSLSPETFGITSEYLALTLLLAWTTATQLSPFSGQVLMASKLMNTSTPKIAKANAPFVLIIFVVLSCLLYSFHAFGWV</sequence>
<dbReference type="OrthoDB" id="3171527at2"/>
<feature type="transmembrane region" description="Helical" evidence="1">
    <location>
        <begin position="339"/>
        <end position="371"/>
    </location>
</feature>
<comment type="caution">
    <text evidence="2">The sequence shown here is derived from an EMBL/GenBank/DDBJ whole genome shotgun (WGS) entry which is preliminary data.</text>
</comment>
<keyword evidence="1" id="KW-1133">Transmembrane helix</keyword>
<dbReference type="AlphaFoldDB" id="A0A3A9K8H3"/>
<feature type="transmembrane region" description="Helical" evidence="1">
    <location>
        <begin position="268"/>
        <end position="288"/>
    </location>
</feature>
<feature type="transmembrane region" description="Helical" evidence="1">
    <location>
        <begin position="167"/>
        <end position="191"/>
    </location>
</feature>